<dbReference type="PANTHER" id="PTHR34806:SF1">
    <property type="entry name" value="HIGH-AFFINITY NITRATE TRANSPORTER 3.1"/>
    <property type="match status" value="1"/>
</dbReference>
<dbReference type="PIRSF" id="PIRSF012939">
    <property type="entry name" value="Transpt_NO3_Nar2"/>
    <property type="match status" value="1"/>
</dbReference>
<dbReference type="EMBL" id="BTGU01000013">
    <property type="protein sequence ID" value="GMN41511.1"/>
    <property type="molecule type" value="Genomic_DNA"/>
</dbReference>
<keyword evidence="1" id="KW-0732">Signal</keyword>
<dbReference type="GO" id="GO:0042128">
    <property type="term" value="P:nitrate assimilation"/>
    <property type="evidence" value="ECO:0007669"/>
    <property type="project" value="UniProtKB-UniRule"/>
</dbReference>
<keyword evidence="3" id="KW-1185">Reference proteome</keyword>
<dbReference type="Proteomes" id="UP001187192">
    <property type="component" value="Unassembled WGS sequence"/>
</dbReference>
<accession>A0AA88AK36</accession>
<name>A0AA88AK36_FICCA</name>
<evidence type="ECO:0000313" key="2">
    <source>
        <dbReference type="EMBL" id="GMN41511.1"/>
    </source>
</evidence>
<sequence>MEFRFLISFLFFWFAHTCYGDVLFSSLPRTLMVTASPHQGQVLRAGEDRITVKWGLNESSLDATEAENLYKNVKVSLCYAPISQVDRGWRKTEDNLKTDKTCQFTITNSPYDASQTNRSFDWTVGKDVPTATFFVRAYAYNSVGEELAFGQTTDAKKKSNLFEIQGISGRHVSLEIASICFSAFSIVFLFGFFLVEKRKNKRPSNK</sequence>
<comment type="similarity">
    <text evidence="1">Belongs to the NAR2 family.</text>
</comment>
<proteinExistence type="inferred from homology"/>
<gene>
    <name evidence="2" type="ORF">TIFTF001_010731</name>
</gene>
<dbReference type="InterPro" id="IPR016605">
    <property type="entry name" value="Transptr_NO3_Nar2"/>
</dbReference>
<dbReference type="GO" id="GO:0010167">
    <property type="term" value="P:response to nitrate"/>
    <property type="evidence" value="ECO:0007669"/>
    <property type="project" value="UniProtKB-UniRule"/>
</dbReference>
<keyword evidence="1" id="KW-0534">Nitrate assimilation</keyword>
<dbReference type="PANTHER" id="PTHR34806">
    <property type="entry name" value="HIGH-AFFINITY NITRATE TRANSPORTER 3.2"/>
    <property type="match status" value="1"/>
</dbReference>
<organism evidence="2 3">
    <name type="scientific">Ficus carica</name>
    <name type="common">Common fig</name>
    <dbReference type="NCBI Taxonomy" id="3494"/>
    <lineage>
        <taxon>Eukaryota</taxon>
        <taxon>Viridiplantae</taxon>
        <taxon>Streptophyta</taxon>
        <taxon>Embryophyta</taxon>
        <taxon>Tracheophyta</taxon>
        <taxon>Spermatophyta</taxon>
        <taxon>Magnoliopsida</taxon>
        <taxon>eudicotyledons</taxon>
        <taxon>Gunneridae</taxon>
        <taxon>Pentapetalae</taxon>
        <taxon>rosids</taxon>
        <taxon>fabids</taxon>
        <taxon>Rosales</taxon>
        <taxon>Moraceae</taxon>
        <taxon>Ficeae</taxon>
        <taxon>Ficus</taxon>
    </lineage>
</organism>
<keyword evidence="1" id="KW-1003">Cell membrane</keyword>
<protein>
    <recommendedName>
        <fullName evidence="1">High-affinity nitrate transporter</fullName>
    </recommendedName>
</protein>
<dbReference type="GO" id="GO:0015112">
    <property type="term" value="F:nitrate transmembrane transporter activity"/>
    <property type="evidence" value="ECO:0007669"/>
    <property type="project" value="TreeGrafter"/>
</dbReference>
<dbReference type="GO" id="GO:0005886">
    <property type="term" value="C:plasma membrane"/>
    <property type="evidence" value="ECO:0007669"/>
    <property type="project" value="UniProtKB-UniRule"/>
</dbReference>
<feature type="signal peptide" evidence="1">
    <location>
        <begin position="1"/>
        <end position="20"/>
    </location>
</feature>
<feature type="chain" id="PRO_5041520064" description="High-affinity nitrate transporter" evidence="1">
    <location>
        <begin position="21"/>
        <end position="206"/>
    </location>
</feature>
<keyword evidence="1" id="KW-1133">Transmembrane helix</keyword>
<keyword evidence="1" id="KW-0472">Membrane</keyword>
<dbReference type="AlphaFoldDB" id="A0AA88AK36"/>
<comment type="function">
    <text evidence="1">Involved in nitrate transport.</text>
</comment>
<evidence type="ECO:0000256" key="1">
    <source>
        <dbReference type="PIRNR" id="PIRNR012939"/>
    </source>
</evidence>
<keyword evidence="1" id="KW-0812">Transmembrane</keyword>
<dbReference type="Pfam" id="PF16974">
    <property type="entry name" value="NAR2"/>
    <property type="match status" value="1"/>
</dbReference>
<reference evidence="2" key="1">
    <citation type="submission" date="2023-07" db="EMBL/GenBank/DDBJ databases">
        <title>draft genome sequence of fig (Ficus carica).</title>
        <authorList>
            <person name="Takahashi T."/>
            <person name="Nishimura K."/>
        </authorList>
    </citation>
    <scope>NUCLEOTIDE SEQUENCE</scope>
</reference>
<evidence type="ECO:0000313" key="3">
    <source>
        <dbReference type="Proteomes" id="UP001187192"/>
    </source>
</evidence>
<comment type="caution">
    <text evidence="2">The sequence shown here is derived from an EMBL/GenBank/DDBJ whole genome shotgun (WGS) entry which is preliminary data.</text>
</comment>
<feature type="transmembrane region" description="Helical" evidence="1">
    <location>
        <begin position="176"/>
        <end position="195"/>
    </location>
</feature>